<evidence type="ECO:0000313" key="2">
    <source>
        <dbReference type="EMBL" id="OYD50334.1"/>
    </source>
</evidence>
<dbReference type="OrthoDB" id="7957365at2"/>
<dbReference type="EMBL" id="NOIG01000006">
    <property type="protein sequence ID" value="OYD50334.1"/>
    <property type="molecule type" value="Genomic_DNA"/>
</dbReference>
<keyword evidence="3" id="KW-1185">Reference proteome</keyword>
<sequence length="248" mass="27267">MDAAQTIRDAIADVTALRLHRTGDPALGAAVGSVKTFQARRFRGTYADLMASPAFGPAARFFLEELYSDTDYTDRDQQFGRIAGTLQTMFPQPVVTTAVALAVLHAQTEELDQDMGRAWLAHKGVDAANDPARYTAAWRTVGQRHARQQQLQRVLAMGNDLARLTRTPGLRMMLRMMRGPANAAGMGALQKFLEAGFDTFGQLARQRGGVEQFLATIEQRERALMDLLFDADPVTCGTQLNHTLGQAR</sequence>
<evidence type="ECO:0000259" key="1">
    <source>
        <dbReference type="Pfam" id="PF26621"/>
    </source>
</evidence>
<reference evidence="2 3" key="1">
    <citation type="submission" date="2017-07" db="EMBL/GenBank/DDBJ databases">
        <title>Acidovorax KNDSW TSA 6 genome sequence and assembly.</title>
        <authorList>
            <person name="Mayilraj S."/>
        </authorList>
    </citation>
    <scope>NUCLEOTIDE SEQUENCE [LARGE SCALE GENOMIC DNA]</scope>
    <source>
        <strain evidence="2 3">KNDSW-TSA6</strain>
    </source>
</reference>
<feature type="domain" description="DUF8198" evidence="1">
    <location>
        <begin position="21"/>
        <end position="233"/>
    </location>
</feature>
<evidence type="ECO:0000313" key="3">
    <source>
        <dbReference type="Proteomes" id="UP000215441"/>
    </source>
</evidence>
<protein>
    <recommendedName>
        <fullName evidence="1">DUF8198 domain-containing protein</fullName>
    </recommendedName>
</protein>
<gene>
    <name evidence="2" type="ORF">CBY09_09755</name>
</gene>
<dbReference type="InterPro" id="IPR058511">
    <property type="entry name" value="DUF8198"/>
</dbReference>
<name>A0A235EMS5_9BURK</name>
<dbReference type="InterPro" id="IPR058063">
    <property type="entry name" value="FFLEE_fam"/>
</dbReference>
<dbReference type="AlphaFoldDB" id="A0A235EMS5"/>
<organism evidence="2 3">
    <name type="scientific">Acidovorax kalamii</name>
    <dbReference type="NCBI Taxonomy" id="2004485"/>
    <lineage>
        <taxon>Bacteria</taxon>
        <taxon>Pseudomonadati</taxon>
        <taxon>Pseudomonadota</taxon>
        <taxon>Betaproteobacteria</taxon>
        <taxon>Burkholderiales</taxon>
        <taxon>Comamonadaceae</taxon>
        <taxon>Acidovorax</taxon>
    </lineage>
</organism>
<dbReference type="Proteomes" id="UP000215441">
    <property type="component" value="Unassembled WGS sequence"/>
</dbReference>
<dbReference type="Pfam" id="PF26621">
    <property type="entry name" value="DUF8198"/>
    <property type="match status" value="1"/>
</dbReference>
<comment type="caution">
    <text evidence="2">The sequence shown here is derived from an EMBL/GenBank/DDBJ whole genome shotgun (WGS) entry which is preliminary data.</text>
</comment>
<accession>A0A235EMS5</accession>
<dbReference type="RefSeq" id="WP_094288947.1">
    <property type="nucleotide sequence ID" value="NZ_NOIG01000006.1"/>
</dbReference>
<dbReference type="NCBIfam" id="NF047641">
    <property type="entry name" value="FFLEE_fam"/>
    <property type="match status" value="1"/>
</dbReference>
<proteinExistence type="predicted"/>